<dbReference type="Proteomes" id="UP000053240">
    <property type="component" value="Unassembled WGS sequence"/>
</dbReference>
<keyword evidence="2" id="KW-1185">Reference proteome</keyword>
<gene>
    <name evidence="1" type="ORF">RR48_04385</name>
</gene>
<reference evidence="1 2" key="1">
    <citation type="journal article" date="2015" name="Nat. Commun.">
        <title>Outbred genome sequencing and CRISPR/Cas9 gene editing in butterflies.</title>
        <authorList>
            <person name="Li X."/>
            <person name="Fan D."/>
            <person name="Zhang W."/>
            <person name="Liu G."/>
            <person name="Zhang L."/>
            <person name="Zhao L."/>
            <person name="Fang X."/>
            <person name="Chen L."/>
            <person name="Dong Y."/>
            <person name="Chen Y."/>
            <person name="Ding Y."/>
            <person name="Zhao R."/>
            <person name="Feng M."/>
            <person name="Zhu Y."/>
            <person name="Feng Y."/>
            <person name="Jiang X."/>
            <person name="Zhu D."/>
            <person name="Xiang H."/>
            <person name="Feng X."/>
            <person name="Li S."/>
            <person name="Wang J."/>
            <person name="Zhang G."/>
            <person name="Kronforst M.R."/>
            <person name="Wang W."/>
        </authorList>
    </citation>
    <scope>NUCLEOTIDE SEQUENCE [LARGE SCALE GENOMIC DNA]</scope>
    <source>
        <strain evidence="1">Ya'a_city_454_Pm</strain>
        <tissue evidence="1">Whole body</tissue>
    </source>
</reference>
<sequence length="378" mass="44232">MCVSFNQLMAFYIAPQCYVARDRGVSGQFYECIAWTLISLNKVFIECKEKSNAILAAKWAMNYALRTDSNFRLLCMCYGNMISLCTQERDCGKWQESGEYRTGLGGNAHDEQHHGSQNASAARALDPEAVARRNQAETWYYYYAMVILLDTGHSVESYKSCERFYLKKGDAILRSKTSEAAWNFFVCMWLVTIRVGIWEKSIMWEDKIKQLVTKKYENHEFCAMILVRLIEGLLISMVQEIDNRNVRKIQMYAKLVKSLFRDLNSACKQARMYQPRYYLLLAYYNCISDKKSRAFRKLSMATQLCKQHHNTALLIWIDHTRNHWNGTLKPILVNYWTEHINVDHQMGYRELDTTKGEQIIPYTLPLPKDMPNYNNFAN</sequence>
<organism evidence="1 2">
    <name type="scientific">Papilio machaon</name>
    <name type="common">Old World swallowtail butterfly</name>
    <dbReference type="NCBI Taxonomy" id="76193"/>
    <lineage>
        <taxon>Eukaryota</taxon>
        <taxon>Metazoa</taxon>
        <taxon>Ecdysozoa</taxon>
        <taxon>Arthropoda</taxon>
        <taxon>Hexapoda</taxon>
        <taxon>Insecta</taxon>
        <taxon>Pterygota</taxon>
        <taxon>Neoptera</taxon>
        <taxon>Endopterygota</taxon>
        <taxon>Lepidoptera</taxon>
        <taxon>Glossata</taxon>
        <taxon>Ditrysia</taxon>
        <taxon>Papilionoidea</taxon>
        <taxon>Papilionidae</taxon>
        <taxon>Papilioninae</taxon>
        <taxon>Papilio</taxon>
    </lineage>
</organism>
<name>A0A0N1IF77_PAPMA</name>
<dbReference type="AlphaFoldDB" id="A0A0N1IF77"/>
<evidence type="ECO:0000313" key="1">
    <source>
        <dbReference type="EMBL" id="KPJ12490.1"/>
    </source>
</evidence>
<evidence type="ECO:0000313" key="2">
    <source>
        <dbReference type="Proteomes" id="UP000053240"/>
    </source>
</evidence>
<protein>
    <submittedName>
        <fullName evidence="1">Uncharacterized protein</fullName>
    </submittedName>
</protein>
<dbReference type="EMBL" id="KQ460772">
    <property type="protein sequence ID" value="KPJ12490.1"/>
    <property type="molecule type" value="Genomic_DNA"/>
</dbReference>
<dbReference type="InParanoid" id="A0A0N1IF77"/>
<proteinExistence type="predicted"/>
<accession>A0A0N1IF77</accession>